<protein>
    <submittedName>
        <fullName evidence="2">Uncharacterized protein</fullName>
    </submittedName>
</protein>
<feature type="region of interest" description="Disordered" evidence="1">
    <location>
        <begin position="903"/>
        <end position="939"/>
    </location>
</feature>
<evidence type="ECO:0000313" key="2">
    <source>
        <dbReference type="EMBL" id="JAS38460.1"/>
    </source>
</evidence>
<feature type="non-terminal residue" evidence="2">
    <location>
        <position position="1"/>
    </location>
</feature>
<feature type="region of interest" description="Disordered" evidence="1">
    <location>
        <begin position="150"/>
        <end position="194"/>
    </location>
</feature>
<accession>A0A1B6EKJ3</accession>
<organism evidence="2">
    <name type="scientific">Cuerna arida</name>
    <dbReference type="NCBI Taxonomy" id="1464854"/>
    <lineage>
        <taxon>Eukaryota</taxon>
        <taxon>Metazoa</taxon>
        <taxon>Ecdysozoa</taxon>
        <taxon>Arthropoda</taxon>
        <taxon>Hexapoda</taxon>
        <taxon>Insecta</taxon>
        <taxon>Pterygota</taxon>
        <taxon>Neoptera</taxon>
        <taxon>Paraneoptera</taxon>
        <taxon>Hemiptera</taxon>
        <taxon>Auchenorrhyncha</taxon>
        <taxon>Membracoidea</taxon>
        <taxon>Cicadellidae</taxon>
        <taxon>Cicadellinae</taxon>
        <taxon>Proconiini</taxon>
        <taxon>Cuerna</taxon>
    </lineage>
</organism>
<feature type="compositionally biased region" description="Basic residues" evidence="1">
    <location>
        <begin position="181"/>
        <end position="194"/>
    </location>
</feature>
<gene>
    <name evidence="2" type="ORF">g.22432</name>
</gene>
<feature type="compositionally biased region" description="Polar residues" evidence="1">
    <location>
        <begin position="903"/>
        <end position="926"/>
    </location>
</feature>
<dbReference type="EMBL" id="GECZ01031309">
    <property type="protein sequence ID" value="JAS38460.1"/>
    <property type="molecule type" value="Transcribed_RNA"/>
</dbReference>
<reference evidence="2" key="1">
    <citation type="submission" date="2015-11" db="EMBL/GenBank/DDBJ databases">
        <title>De novo transcriptome assembly of four potential Pierce s Disease insect vectors from Arizona vineyards.</title>
        <authorList>
            <person name="Tassone E.E."/>
        </authorList>
    </citation>
    <scope>NUCLEOTIDE SEQUENCE</scope>
</reference>
<sequence length="982" mass="109177">EDKLPISSKHIVGKSTKTEGSKVKLFSKYPGDSVIKTKSFKKIQNNKKNLAVSNHVTKIFPNITSQKFKNKFHELFGEDYDDLPVSKNRSSKEVYSVESESDKQINLSATVNVQFFNNPPVIKRKTDSDSTVINSDASANKRVRIDVSVSSEGSRLDDSTAIPSRNNSRNSDMNAETSPKIMRRKYHSNSKGKIKNKTSITKTNKTSLTSVNCNDNSEDDPSIKELWSIFGMESPKDRSATIKSHPVGQQNISLNEISDPIIPECITHTECQPNLSLQTEKECTVQPSLVPEIHISENTNSTEKVEESAINENTSPRETEIVCKITKTFSLANNSSEVPESPDKTVDENIVKTKLSSNKKTVDCLPEIVNIDETDTILISEDDESHLDDHGTANINAINSNEEVRNIEEHSKIGKIRVKDLGLLMNPQANTIVYNTNTMLKPHSPEIDQSKLNIQEKDNTNRTEAQSFEECFLNIYEHYFDELVESKIPKLGELLHLAVADGLRRIDRIKRAEQLSSDDLIREEKQRAEKDFNDMMRVRGHEFSPLCELILRKFDQSSKITLFNALFCRIMKHAEQIDPANKNYIFEARNVIQTMLTKHQFKDKEVLEFLQTDSEFLDLMKQVNTLIEKCNQARKGDIERNLIVQNDTVSQNNITSSVCVPQNHMNVTQAINVSNSSNKANNHTFIRVIPKPRNDISISHLQDSLIRKNNVISTGNIVSPTVIANSSSSRSNDPSNMGKCSLPISRTGIYVSLPQTSRSSVQTINGTVPIKSLNQVSYSRPVHVQKLSQKNLAAIVPTTTAGASTVTMPVGNFSLIPMSSDISACNQPIIISSTPTQSHSSNISYSYRLATAVHRPVVSKAASRVILNHFESLSTQKTRPTIIRKSGSPSVITTAQPRIPVANCSSAKTSGTTSTPESLSQPTTALVESMSPPNPENSTFSSILKASEQSAMPSSSHCHPFNKRMPISGKMKMFFGNINSKS</sequence>
<feature type="compositionally biased region" description="Polar residues" evidence="1">
    <location>
        <begin position="161"/>
        <end position="177"/>
    </location>
</feature>
<name>A0A1B6EKJ3_9HEMI</name>
<proteinExistence type="predicted"/>
<dbReference type="AlphaFoldDB" id="A0A1B6EKJ3"/>
<evidence type="ECO:0000256" key="1">
    <source>
        <dbReference type="SAM" id="MobiDB-lite"/>
    </source>
</evidence>